<reference evidence="1" key="1">
    <citation type="submission" date="2018-07" db="EMBL/GenBank/DDBJ databases">
        <authorList>
            <person name="Quirk P.G."/>
            <person name="Krulwich T.A."/>
        </authorList>
    </citation>
    <scope>NUCLEOTIDE SEQUENCE</scope>
    <source>
        <strain evidence="1">Anand</strain>
    </source>
</reference>
<dbReference type="EMBL" id="UIVS01000002">
    <property type="protein sequence ID" value="SVP91420.1"/>
    <property type="molecule type" value="Genomic_DNA"/>
</dbReference>
<evidence type="ECO:0000313" key="2">
    <source>
        <dbReference type="EMBL" id="SVP91420.1"/>
    </source>
</evidence>
<name>A0A3B0MM73_THEAN</name>
<dbReference type="EMBL" id="UIVT01000002">
    <property type="protein sequence ID" value="SVP90854.1"/>
    <property type="molecule type" value="Genomic_DNA"/>
</dbReference>
<proteinExistence type="predicted"/>
<dbReference type="VEuPathDB" id="PiroplasmaDB:TA14080"/>
<dbReference type="AlphaFoldDB" id="A0A3B0MM73"/>
<protein>
    <submittedName>
        <fullName evidence="1">Uncharacterized protein</fullName>
    </submittedName>
</protein>
<accession>A0A3B0MM73</accession>
<gene>
    <name evidence="1" type="ORF">TAT_000156500</name>
    <name evidence="2" type="ORF">TAV_000156700</name>
</gene>
<sequence length="585" mass="67380">MECVSLGDVTDCDVSDTFDCVSLKDSDLNFFDRNLEFFESLNLRGLCSFLSSLYNFVRLNFLSSRRPTRFEYKSGARKLLKSLKRLFPKQQRTVTFDLKSQNTTNSEGKLDLLFDFFVNDKYLTVVSSFHGCNLKVTTIQLHSNFNVNTNYISDELGYKVNKLGTNSSVLITSLTDCKITSLCVNDLLALGFEIFVSFSNKYVAFFRVNTFDYNKSPEFSLSSAVNVTGFLQLKRPAVFSKYSPNREMVLVATDTQVYLLEKSGFDVEYEKLAEFKPGSLLCTDFLNDFEVLVLENNFILTVYKKYNLKYHRFIKYNIKSLVTGSAVNAVSPGLGRFARDYMGNLYLLVKNMNLVKFTWSESILPHSNQLYLQPPNDLFHIDKSFSTLVYNFCVENNLVVVTFENSECVHLYGLTSLKELYHLKPPVQGYLPRLVSTSSSNNYCFIVVLWAHSSNFTTALGNDLNPLIQRNVLHRDLIKAYRVKSGLTKDPVTDEPPLSYHSTRPDFTNISTVPNKMNKLPILSSLHPKISFNTRRNDYKKYEDVFGYRRNFLGRSLSDHSLRQPHETVYSLEEFIRNRHKPNFY</sequence>
<evidence type="ECO:0000313" key="1">
    <source>
        <dbReference type="EMBL" id="SVP90854.1"/>
    </source>
</evidence>
<organism evidence="1">
    <name type="scientific">Theileria annulata</name>
    <dbReference type="NCBI Taxonomy" id="5874"/>
    <lineage>
        <taxon>Eukaryota</taxon>
        <taxon>Sar</taxon>
        <taxon>Alveolata</taxon>
        <taxon>Apicomplexa</taxon>
        <taxon>Aconoidasida</taxon>
        <taxon>Piroplasmida</taxon>
        <taxon>Theileriidae</taxon>
        <taxon>Theileria</taxon>
    </lineage>
</organism>